<dbReference type="SUPFAM" id="SSF53448">
    <property type="entry name" value="Nucleotide-diphospho-sugar transferases"/>
    <property type="match status" value="1"/>
</dbReference>
<dbReference type="EMBL" id="CP117692">
    <property type="protein sequence ID" value="WDC82817.1"/>
    <property type="molecule type" value="Genomic_DNA"/>
</dbReference>
<dbReference type="PANTHER" id="PTHR43179:SF7">
    <property type="entry name" value="RHAMNOSYLTRANSFERASE WBBL"/>
    <property type="match status" value="1"/>
</dbReference>
<reference evidence="2" key="1">
    <citation type="submission" date="2023-02" db="EMBL/GenBank/DDBJ databases">
        <title>Complete genome sequence of Lactobacillus ruminis CACC888 isolated from Pig feces.</title>
        <authorList>
            <person name="Park S."/>
            <person name="Park M.A."/>
            <person name="Kim D.-H."/>
            <person name="Kim Y."/>
        </authorList>
    </citation>
    <scope>NUCLEOTIDE SEQUENCE</scope>
    <source>
        <strain evidence="2">CACC888</strain>
    </source>
</reference>
<dbReference type="Gene3D" id="3.90.550.10">
    <property type="entry name" value="Spore Coat Polysaccharide Biosynthesis Protein SpsA, Chain A"/>
    <property type="match status" value="1"/>
</dbReference>
<keyword evidence="2" id="KW-0808">Transferase</keyword>
<dbReference type="AlphaFoldDB" id="A0AAQ2XJP6"/>
<evidence type="ECO:0000313" key="2">
    <source>
        <dbReference type="EMBL" id="WDC82817.1"/>
    </source>
</evidence>
<protein>
    <submittedName>
        <fullName evidence="2">Glycosyltransferase</fullName>
        <ecNumber evidence="2">2.4.-.-</ecNumber>
    </submittedName>
</protein>
<dbReference type="EC" id="2.4.-.-" evidence="2"/>
<dbReference type="Proteomes" id="UP001222683">
    <property type="component" value="Chromosome"/>
</dbReference>
<dbReference type="GO" id="GO:0016757">
    <property type="term" value="F:glycosyltransferase activity"/>
    <property type="evidence" value="ECO:0007669"/>
    <property type="project" value="UniProtKB-KW"/>
</dbReference>
<dbReference type="RefSeq" id="WP_273745455.1">
    <property type="nucleotide sequence ID" value="NZ_CP117692.1"/>
</dbReference>
<keyword evidence="2" id="KW-0328">Glycosyltransferase</keyword>
<organism evidence="2 3">
    <name type="scientific">Ligilactobacillus ruminis</name>
    <dbReference type="NCBI Taxonomy" id="1623"/>
    <lineage>
        <taxon>Bacteria</taxon>
        <taxon>Bacillati</taxon>
        <taxon>Bacillota</taxon>
        <taxon>Bacilli</taxon>
        <taxon>Lactobacillales</taxon>
        <taxon>Lactobacillaceae</taxon>
        <taxon>Ligilactobacillus</taxon>
    </lineage>
</organism>
<dbReference type="InterPro" id="IPR029044">
    <property type="entry name" value="Nucleotide-diphossugar_trans"/>
</dbReference>
<evidence type="ECO:0000313" key="3">
    <source>
        <dbReference type="Proteomes" id="UP001222683"/>
    </source>
</evidence>
<dbReference type="Pfam" id="PF00535">
    <property type="entry name" value="Glycos_transf_2"/>
    <property type="match status" value="1"/>
</dbReference>
<gene>
    <name evidence="2" type="ORF">PSR59_04195</name>
</gene>
<accession>A0AAQ2XJP6</accession>
<name>A0AAQ2XJP6_9LACO</name>
<dbReference type="InterPro" id="IPR001173">
    <property type="entry name" value="Glyco_trans_2-like"/>
</dbReference>
<proteinExistence type="predicted"/>
<sequence>MICYVILHYQAIEETKKCIKSIEKNTTSDYKVIIVDNASPNKSGMILEKEYAENNNIDIIISNDNLGFAKGNNLGYKLAKKYDPDYIIILNSDIVISQEDFCSRIDYAYNKYNFDVLGPDIYSTKMKYHQNPQRENNFTINELLKKERNLYFKNRFKFLLKIKYSFLHNNAKDDVHQNNYKDVQIGKVLHGACYIFSKKFINKYDECFYPGTFMYYESYILHYLGMKDDLVFLYYPDIVVYHHEDASTNETYNNQYKKSVFVNKCLLDSCREYIKLIRNESCHRG</sequence>
<feature type="domain" description="Glycosyltransferase 2-like" evidence="1">
    <location>
        <begin position="5"/>
        <end position="149"/>
    </location>
</feature>
<evidence type="ECO:0000259" key="1">
    <source>
        <dbReference type="Pfam" id="PF00535"/>
    </source>
</evidence>
<dbReference type="PANTHER" id="PTHR43179">
    <property type="entry name" value="RHAMNOSYLTRANSFERASE WBBL"/>
    <property type="match status" value="1"/>
</dbReference>